<feature type="transmembrane region" description="Helical" evidence="7">
    <location>
        <begin position="120"/>
        <end position="145"/>
    </location>
</feature>
<dbReference type="InterPro" id="IPR017039">
    <property type="entry name" value="Virul_fac_BrkB"/>
</dbReference>
<keyword evidence="3 7" id="KW-0812">Transmembrane</keyword>
<evidence type="ECO:0000256" key="2">
    <source>
        <dbReference type="ARBA" id="ARBA00022475"/>
    </source>
</evidence>
<evidence type="ECO:0000256" key="4">
    <source>
        <dbReference type="ARBA" id="ARBA00022989"/>
    </source>
</evidence>
<reference evidence="8 9" key="1">
    <citation type="journal article" date="2005" name="Genome Res.">
        <title>Comparative and functional genomic analyses of the pathogenicity of phytopathogen Xanthomonas campestris pv. campestris.</title>
        <authorList>
            <person name="Qian W."/>
            <person name="Jia Y."/>
            <person name="Ren S.X."/>
            <person name="He Y.Q."/>
            <person name="Feng J.X."/>
            <person name="Lu L.F."/>
            <person name="Sun Q."/>
            <person name="Ying G."/>
            <person name="Tang D.J."/>
            <person name="Tang H."/>
            <person name="Wu W."/>
            <person name="Hao P."/>
            <person name="Wang L."/>
            <person name="Jiang B.L."/>
            <person name="Zeng S."/>
            <person name="Gu W.Y."/>
            <person name="Lu G."/>
            <person name="Rong L."/>
            <person name="Tian Y."/>
            <person name="Yao Z."/>
            <person name="Fu G."/>
            <person name="Chen B."/>
            <person name="Fang R."/>
            <person name="Qiang B."/>
            <person name="Chen Z."/>
            <person name="Zhao G.P."/>
            <person name="Tang J.L."/>
            <person name="He C."/>
        </authorList>
    </citation>
    <scope>NUCLEOTIDE SEQUENCE [LARGE SCALE GENOMIC DNA]</scope>
    <source>
        <strain evidence="8 9">8004</strain>
    </source>
</reference>
<evidence type="ECO:0000256" key="6">
    <source>
        <dbReference type="SAM" id="MobiDB-lite"/>
    </source>
</evidence>
<dbReference type="KEGG" id="xcb:XC_3891"/>
<dbReference type="PANTHER" id="PTHR30213:SF1">
    <property type="entry name" value="INNER MEMBRANE PROTEIN YHJD"/>
    <property type="match status" value="1"/>
</dbReference>
<feature type="transmembrane region" description="Helical" evidence="7">
    <location>
        <begin position="268"/>
        <end position="291"/>
    </location>
</feature>
<accession>A0A0H2XBX4</accession>
<dbReference type="PANTHER" id="PTHR30213">
    <property type="entry name" value="INNER MEMBRANE PROTEIN YHJD"/>
    <property type="match status" value="1"/>
</dbReference>
<evidence type="ECO:0000256" key="3">
    <source>
        <dbReference type="ARBA" id="ARBA00022692"/>
    </source>
</evidence>
<feature type="transmembrane region" description="Helical" evidence="7">
    <location>
        <begin position="166"/>
        <end position="190"/>
    </location>
</feature>
<feature type="transmembrane region" description="Helical" evidence="7">
    <location>
        <begin position="196"/>
        <end position="217"/>
    </location>
</feature>
<sequence>MNPAHATVCAKDSPPVTTFSTEHLQKHLTRVQRSLPMALFNRFLEIDVMTQAASLSFYALLSLAPLLVLLLWLTASLYPPAQEALVQQIAQLAGGSAAEVADTVIRNATDQPGVGSLAGLWSTLLLFIGATAVFAQLQNALNLIFRTDKQRLDGIMAWLKKRVFSFGVILALGFLLIVSMIATTALQVVFARLPSVLPAVGYVTTLALYSLAFAFLYRYLPDRTVNWRQAFVGGVITSLLFALGRYAIGVYIAKAAPGSAYGSMGTLVILLVWMYYASVVFFIGALLTAVIDERVRSHRKLRDAGVDPEHPPEIVAVPATPASTETPLRS</sequence>
<feature type="region of interest" description="Disordered" evidence="6">
    <location>
        <begin position="302"/>
        <end position="330"/>
    </location>
</feature>
<keyword evidence="5 7" id="KW-0472">Membrane</keyword>
<feature type="compositionally biased region" description="Polar residues" evidence="6">
    <location>
        <begin position="321"/>
        <end position="330"/>
    </location>
</feature>
<evidence type="ECO:0000256" key="5">
    <source>
        <dbReference type="ARBA" id="ARBA00023136"/>
    </source>
</evidence>
<proteinExistence type="predicted"/>
<dbReference type="Pfam" id="PF03631">
    <property type="entry name" value="Virul_fac_BrkB"/>
    <property type="match status" value="1"/>
</dbReference>
<organism evidence="8 9">
    <name type="scientific">Xanthomonas campestris pv. campestris (strain 8004)</name>
    <dbReference type="NCBI Taxonomy" id="314565"/>
    <lineage>
        <taxon>Bacteria</taxon>
        <taxon>Pseudomonadati</taxon>
        <taxon>Pseudomonadota</taxon>
        <taxon>Gammaproteobacteria</taxon>
        <taxon>Lysobacterales</taxon>
        <taxon>Lysobacteraceae</taxon>
        <taxon>Xanthomonas</taxon>
    </lineage>
</organism>
<keyword evidence="2" id="KW-1003">Cell membrane</keyword>
<evidence type="ECO:0000256" key="7">
    <source>
        <dbReference type="SAM" id="Phobius"/>
    </source>
</evidence>
<comment type="subcellular location">
    <subcellularLocation>
        <location evidence="1">Cell membrane</location>
        <topology evidence="1">Multi-pass membrane protein</topology>
    </subcellularLocation>
</comment>
<dbReference type="NCBIfam" id="TIGR00765">
    <property type="entry name" value="yihY_not_rbn"/>
    <property type="match status" value="1"/>
</dbReference>
<evidence type="ECO:0000313" key="8">
    <source>
        <dbReference type="EMBL" id="AAY50931.1"/>
    </source>
</evidence>
<dbReference type="Proteomes" id="UP000000420">
    <property type="component" value="Chromosome"/>
</dbReference>
<gene>
    <name evidence="8" type="ordered locus">XC_3891</name>
</gene>
<feature type="transmembrane region" description="Helical" evidence="7">
    <location>
        <begin position="55"/>
        <end position="75"/>
    </location>
</feature>
<dbReference type="PIRSF" id="PIRSF035875">
    <property type="entry name" value="RNase_BN"/>
    <property type="match status" value="1"/>
</dbReference>
<name>A0A0H2XBX4_XANC8</name>
<dbReference type="GO" id="GO:0005886">
    <property type="term" value="C:plasma membrane"/>
    <property type="evidence" value="ECO:0007669"/>
    <property type="project" value="UniProtKB-SubCell"/>
</dbReference>
<feature type="transmembrane region" description="Helical" evidence="7">
    <location>
        <begin position="229"/>
        <end position="248"/>
    </location>
</feature>
<keyword evidence="4 7" id="KW-1133">Transmembrane helix</keyword>
<protein>
    <submittedName>
        <fullName evidence="8">Ribonuclease BN</fullName>
    </submittedName>
</protein>
<evidence type="ECO:0000256" key="1">
    <source>
        <dbReference type="ARBA" id="ARBA00004651"/>
    </source>
</evidence>
<dbReference type="EMBL" id="CP000050">
    <property type="protein sequence ID" value="AAY50931.1"/>
    <property type="molecule type" value="Genomic_DNA"/>
</dbReference>
<dbReference type="AlphaFoldDB" id="A0A0H2XBX4"/>
<dbReference type="HOGENOM" id="CLU_045539_5_0_6"/>
<feature type="compositionally biased region" description="Basic and acidic residues" evidence="6">
    <location>
        <begin position="302"/>
        <end position="312"/>
    </location>
</feature>
<evidence type="ECO:0000313" key="9">
    <source>
        <dbReference type="Proteomes" id="UP000000420"/>
    </source>
</evidence>